<evidence type="ECO:0000259" key="2">
    <source>
        <dbReference type="Pfam" id="PF07007"/>
    </source>
</evidence>
<dbReference type="Pfam" id="PF07007">
    <property type="entry name" value="LprI"/>
    <property type="match status" value="1"/>
</dbReference>
<dbReference type="Proteomes" id="UP000256900">
    <property type="component" value="Unassembled WGS sequence"/>
</dbReference>
<feature type="chain" id="PRO_5017542763" evidence="1">
    <location>
        <begin position="25"/>
        <end position="172"/>
    </location>
</feature>
<dbReference type="InterPro" id="IPR009739">
    <property type="entry name" value="LprI-like_N"/>
</dbReference>
<gene>
    <name evidence="3" type="ORF">DES32_2365</name>
</gene>
<organism evidence="3 4">
    <name type="scientific">Methylovirgula ligni</name>
    <dbReference type="NCBI Taxonomy" id="569860"/>
    <lineage>
        <taxon>Bacteria</taxon>
        <taxon>Pseudomonadati</taxon>
        <taxon>Pseudomonadota</taxon>
        <taxon>Alphaproteobacteria</taxon>
        <taxon>Hyphomicrobiales</taxon>
        <taxon>Beijerinckiaceae</taxon>
        <taxon>Methylovirgula</taxon>
    </lineage>
</organism>
<protein>
    <submittedName>
        <fullName evidence="3">Uncharacterized protein YecT (DUF1311 family)</fullName>
    </submittedName>
</protein>
<evidence type="ECO:0000256" key="1">
    <source>
        <dbReference type="SAM" id="SignalP"/>
    </source>
</evidence>
<reference evidence="3 4" key="1">
    <citation type="submission" date="2018-08" db="EMBL/GenBank/DDBJ databases">
        <title>Genomic Encyclopedia of Type Strains, Phase IV (KMG-IV): sequencing the most valuable type-strain genomes for metagenomic binning, comparative biology and taxonomic classification.</title>
        <authorList>
            <person name="Goeker M."/>
        </authorList>
    </citation>
    <scope>NUCLEOTIDE SEQUENCE [LARGE SCALE GENOMIC DNA]</scope>
    <source>
        <strain evidence="3 4">BW863</strain>
    </source>
</reference>
<name>A0A3D9YUZ7_9HYPH</name>
<feature type="signal peptide" evidence="1">
    <location>
        <begin position="1"/>
        <end position="24"/>
    </location>
</feature>
<keyword evidence="1" id="KW-0732">Signal</keyword>
<proteinExistence type="predicted"/>
<dbReference type="Gene3D" id="1.20.1270.180">
    <property type="match status" value="1"/>
</dbReference>
<dbReference type="RefSeq" id="WP_165204229.1">
    <property type="nucleotide sequence ID" value="NZ_CP025086.1"/>
</dbReference>
<dbReference type="AlphaFoldDB" id="A0A3D9YUZ7"/>
<accession>A0A3D9YUZ7</accession>
<keyword evidence="4" id="KW-1185">Reference proteome</keyword>
<dbReference type="EMBL" id="QUMO01000003">
    <property type="protein sequence ID" value="REF86314.1"/>
    <property type="molecule type" value="Genomic_DNA"/>
</dbReference>
<comment type="caution">
    <text evidence="3">The sequence shown here is derived from an EMBL/GenBank/DDBJ whole genome shotgun (WGS) entry which is preliminary data.</text>
</comment>
<feature type="domain" description="Lysozyme inhibitor LprI-like N-terminal" evidence="2">
    <location>
        <begin position="61"/>
        <end position="164"/>
    </location>
</feature>
<evidence type="ECO:0000313" key="4">
    <source>
        <dbReference type="Proteomes" id="UP000256900"/>
    </source>
</evidence>
<evidence type="ECO:0000313" key="3">
    <source>
        <dbReference type="EMBL" id="REF86314.1"/>
    </source>
</evidence>
<sequence>MRSGGRLALSLLLVCMGGIGAAYAQQKPTEQDRAAIAQCLAKAKTTKAAPESCISAVQGPCLDKPEGQSTVGMRDCANREAAIWDEQLNKGYKAVLKEYGDADADGDSGKKLKGADLIRDAERAWLASREKKCRVAGLQMAGGSGAGVLIDDCYLYETAHQAIWLNSLVDTP</sequence>